<evidence type="ECO:0000256" key="2">
    <source>
        <dbReference type="ARBA" id="ARBA00023239"/>
    </source>
</evidence>
<dbReference type="SUPFAM" id="SSF117457">
    <property type="entry name" value="FumA C-terminal domain-like"/>
    <property type="match status" value="1"/>
</dbReference>
<protein>
    <submittedName>
        <fullName evidence="4">Fumarate hydratase C-terminal domain-containing protein</fullName>
    </submittedName>
</protein>
<reference evidence="4" key="1">
    <citation type="submission" date="2020-10" db="EMBL/GenBank/DDBJ databases">
        <authorList>
            <person name="Gilroy R."/>
        </authorList>
    </citation>
    <scope>NUCLEOTIDE SEQUENCE</scope>
    <source>
        <strain evidence="4">1063</strain>
    </source>
</reference>
<keyword evidence="2" id="KW-0456">Lyase</keyword>
<dbReference type="Gene3D" id="3.20.130.10">
    <property type="entry name" value="Fe-S hydro-lyase, tartrate dehydratase beta-type, catalytic domain"/>
    <property type="match status" value="1"/>
</dbReference>
<evidence type="ECO:0000313" key="5">
    <source>
        <dbReference type="Proteomes" id="UP000824088"/>
    </source>
</evidence>
<evidence type="ECO:0000259" key="3">
    <source>
        <dbReference type="Pfam" id="PF05683"/>
    </source>
</evidence>
<comment type="similarity">
    <text evidence="1">Belongs to the class-I fumarase family.</text>
</comment>
<reference evidence="4" key="2">
    <citation type="journal article" date="2021" name="PeerJ">
        <title>Extensive microbial diversity within the chicken gut microbiome revealed by metagenomics and culture.</title>
        <authorList>
            <person name="Gilroy R."/>
            <person name="Ravi A."/>
            <person name="Getino M."/>
            <person name="Pursley I."/>
            <person name="Horton D.L."/>
            <person name="Alikhan N.F."/>
            <person name="Baker D."/>
            <person name="Gharbi K."/>
            <person name="Hall N."/>
            <person name="Watson M."/>
            <person name="Adriaenssens E.M."/>
            <person name="Foster-Nyarko E."/>
            <person name="Jarju S."/>
            <person name="Secka A."/>
            <person name="Antonio M."/>
            <person name="Oren A."/>
            <person name="Chaudhuri R.R."/>
            <person name="La Ragione R."/>
            <person name="Hildebrand F."/>
            <person name="Pallen M.J."/>
        </authorList>
    </citation>
    <scope>NUCLEOTIDE SEQUENCE</scope>
    <source>
        <strain evidence="4">1063</strain>
    </source>
</reference>
<dbReference type="EMBL" id="DVMN01000100">
    <property type="protein sequence ID" value="HIU21683.1"/>
    <property type="molecule type" value="Genomic_DNA"/>
</dbReference>
<organism evidence="4 5">
    <name type="scientific">Candidatus Limadaptatus stercorigallinarum</name>
    <dbReference type="NCBI Taxonomy" id="2840845"/>
    <lineage>
        <taxon>Bacteria</taxon>
        <taxon>Bacillati</taxon>
        <taxon>Bacillota</taxon>
        <taxon>Clostridia</taxon>
        <taxon>Eubacteriales</taxon>
        <taxon>Candidatus Limadaptatus</taxon>
    </lineage>
</organism>
<feature type="domain" description="Fe-S hydro-lyase tartrate dehydratase beta-type catalytic" evidence="3">
    <location>
        <begin position="14"/>
        <end position="179"/>
    </location>
</feature>
<gene>
    <name evidence="4" type="ORF">IAD51_05590</name>
</gene>
<comment type="caution">
    <text evidence="4">The sequence shown here is derived from an EMBL/GenBank/DDBJ whole genome shotgun (WGS) entry which is preliminary data.</text>
</comment>
<dbReference type="PANTHER" id="PTHR43351">
    <property type="entry name" value="L(+)-TARTRATE DEHYDRATASE SUBUNIT BETA"/>
    <property type="match status" value="1"/>
</dbReference>
<dbReference type="InterPro" id="IPR036660">
    <property type="entry name" value="Fe-S_hydroAse_TtdB_cat_sf"/>
</dbReference>
<dbReference type="InterPro" id="IPR004647">
    <property type="entry name" value="Fe-S_hydro-lyase_TtdB-typ_cat"/>
</dbReference>
<dbReference type="Pfam" id="PF05683">
    <property type="entry name" value="Fumerase_C"/>
    <property type="match status" value="1"/>
</dbReference>
<accession>A0A9D1L394</accession>
<dbReference type="GO" id="GO:0016836">
    <property type="term" value="F:hydro-lyase activity"/>
    <property type="evidence" value="ECO:0007669"/>
    <property type="project" value="InterPro"/>
</dbReference>
<proteinExistence type="inferred from homology"/>
<dbReference type="PANTHER" id="PTHR43351:SF2">
    <property type="entry name" value="L(+)-TARTRATE DEHYDRATASE SUBUNIT BETA-RELATED"/>
    <property type="match status" value="1"/>
</dbReference>
<dbReference type="AlphaFoldDB" id="A0A9D1L394"/>
<name>A0A9D1L394_9FIRM</name>
<evidence type="ECO:0000256" key="1">
    <source>
        <dbReference type="ARBA" id="ARBA00008876"/>
    </source>
</evidence>
<dbReference type="Proteomes" id="UP000824088">
    <property type="component" value="Unassembled WGS sequence"/>
</dbReference>
<evidence type="ECO:0000313" key="4">
    <source>
        <dbReference type="EMBL" id="HIU21683.1"/>
    </source>
</evidence>
<sequence>MENKRNFKCLTLPLSAEDAEALRAGDYVRLSGTLYTARDAAHKRMYACIAKGAPLPVNLSGQAIYYVGPCFSADGKPTGAGPTTSGRMDAYAPALYDCGVRATIGKGDRSPAVYEAIKRNKALYLCAVGGAGALYAKAITSFRTAAYDDLGTEAIRQMEVKDFPVIVGIDSRGESIFTKI</sequence>
<dbReference type="NCBIfam" id="TIGR00723">
    <property type="entry name" value="ttdB_fumA_fumB"/>
    <property type="match status" value="1"/>
</dbReference>